<name>A0A7J8F9A5_MOLMO</name>
<keyword evidence="1" id="KW-0732">Signal</keyword>
<feature type="signal peptide" evidence="1">
    <location>
        <begin position="1"/>
        <end position="16"/>
    </location>
</feature>
<dbReference type="InParanoid" id="A0A7J8F9A5"/>
<keyword evidence="3" id="KW-1185">Reference proteome</keyword>
<feature type="chain" id="PRO_5029501939" evidence="1">
    <location>
        <begin position="17"/>
        <end position="178"/>
    </location>
</feature>
<reference evidence="2 3" key="1">
    <citation type="journal article" date="2020" name="Nature">
        <title>Six reference-quality genomes reveal evolution of bat adaptations.</title>
        <authorList>
            <person name="Jebb D."/>
            <person name="Huang Z."/>
            <person name="Pippel M."/>
            <person name="Hughes G.M."/>
            <person name="Lavrichenko K."/>
            <person name="Devanna P."/>
            <person name="Winkler S."/>
            <person name="Jermiin L.S."/>
            <person name="Skirmuntt E.C."/>
            <person name="Katzourakis A."/>
            <person name="Burkitt-Gray L."/>
            <person name="Ray D.A."/>
            <person name="Sullivan K.A.M."/>
            <person name="Roscito J.G."/>
            <person name="Kirilenko B.M."/>
            <person name="Davalos L.M."/>
            <person name="Corthals A.P."/>
            <person name="Power M.L."/>
            <person name="Jones G."/>
            <person name="Ransome R.D."/>
            <person name="Dechmann D.K.N."/>
            <person name="Locatelli A.G."/>
            <person name="Puechmaille S.J."/>
            <person name="Fedrigo O."/>
            <person name="Jarvis E.D."/>
            <person name="Hiller M."/>
            <person name="Vernes S.C."/>
            <person name="Myers E.W."/>
            <person name="Teeling E.C."/>
        </authorList>
    </citation>
    <scope>NUCLEOTIDE SEQUENCE [LARGE SCALE GENOMIC DNA]</scope>
    <source>
        <strain evidence="2">MMolMol1</strain>
        <tissue evidence="2">Muscle</tissue>
    </source>
</reference>
<accession>A0A7J8F9A5</accession>
<proteinExistence type="predicted"/>
<gene>
    <name evidence="2" type="ORF">HJG59_008470</name>
</gene>
<protein>
    <submittedName>
        <fullName evidence="2">Uncharacterized protein</fullName>
    </submittedName>
</protein>
<comment type="caution">
    <text evidence="2">The sequence shown here is derived from an EMBL/GenBank/DDBJ whole genome shotgun (WGS) entry which is preliminary data.</text>
</comment>
<evidence type="ECO:0000256" key="1">
    <source>
        <dbReference type="SAM" id="SignalP"/>
    </source>
</evidence>
<evidence type="ECO:0000313" key="3">
    <source>
        <dbReference type="Proteomes" id="UP000550707"/>
    </source>
</evidence>
<dbReference type="EMBL" id="JACASF010000012">
    <property type="protein sequence ID" value="KAF6444155.1"/>
    <property type="molecule type" value="Genomic_DNA"/>
</dbReference>
<organism evidence="2 3">
    <name type="scientific">Molossus molossus</name>
    <name type="common">Pallas' mastiff bat</name>
    <name type="synonym">Vespertilio molossus</name>
    <dbReference type="NCBI Taxonomy" id="27622"/>
    <lineage>
        <taxon>Eukaryota</taxon>
        <taxon>Metazoa</taxon>
        <taxon>Chordata</taxon>
        <taxon>Craniata</taxon>
        <taxon>Vertebrata</taxon>
        <taxon>Euteleostomi</taxon>
        <taxon>Mammalia</taxon>
        <taxon>Eutheria</taxon>
        <taxon>Laurasiatheria</taxon>
        <taxon>Chiroptera</taxon>
        <taxon>Yangochiroptera</taxon>
        <taxon>Molossidae</taxon>
        <taxon>Molossus</taxon>
    </lineage>
</organism>
<sequence length="178" mass="20305">MFLSLSLFISLPPTLSVQKMEKCPRVRIKKKEEEEEEEERLKAKSSRSELWISEVNQFQAGAHQSSSPTLNNTSDHYHTPPLWLQLSMGSTFSFCPFQLLLSFSLDLTISCLFPHAVIPLQVDPLLKSPYLNHMTEILIPAEALIYPDTHYNVIHMGAFIKIKLKPNIPSFLSCSVFQ</sequence>
<dbReference type="Proteomes" id="UP000550707">
    <property type="component" value="Unassembled WGS sequence"/>
</dbReference>
<dbReference type="AlphaFoldDB" id="A0A7J8F9A5"/>
<evidence type="ECO:0000313" key="2">
    <source>
        <dbReference type="EMBL" id="KAF6444155.1"/>
    </source>
</evidence>